<evidence type="ECO:0000256" key="1">
    <source>
        <dbReference type="SAM" id="Coils"/>
    </source>
</evidence>
<dbReference type="Gene3D" id="1.20.1220.20">
    <property type="entry name" value="Uncharcterised protein PF01724"/>
    <property type="match status" value="1"/>
</dbReference>
<proteinExistence type="predicted"/>
<feature type="coiled-coil region" evidence="1">
    <location>
        <begin position="20"/>
        <end position="54"/>
    </location>
</feature>
<gene>
    <name evidence="2" type="ORF">K435DRAFT_632528</name>
</gene>
<sequence length="127" mass="14968">DDDMTEFEQLAENMDLEELVTQLRDENSDEVDDLDDLIDELEQMGEEEQKEVEKRLTPVKVVLVKLRKIAFKIINSPTLLLPAWKSVLQELDEVEKLMPRDVSTRWNSTYNMCSFAEEYRQPIDQMT</sequence>
<keyword evidence="3" id="KW-1185">Reference proteome</keyword>
<reference evidence="2 3" key="1">
    <citation type="journal article" date="2019" name="Nat. Ecol. Evol.">
        <title>Megaphylogeny resolves global patterns of mushroom evolution.</title>
        <authorList>
            <person name="Varga T."/>
            <person name="Krizsan K."/>
            <person name="Foldi C."/>
            <person name="Dima B."/>
            <person name="Sanchez-Garcia M."/>
            <person name="Sanchez-Ramirez S."/>
            <person name="Szollosi G.J."/>
            <person name="Szarkandi J.G."/>
            <person name="Papp V."/>
            <person name="Albert L."/>
            <person name="Andreopoulos W."/>
            <person name="Angelini C."/>
            <person name="Antonin V."/>
            <person name="Barry K.W."/>
            <person name="Bougher N.L."/>
            <person name="Buchanan P."/>
            <person name="Buyck B."/>
            <person name="Bense V."/>
            <person name="Catcheside P."/>
            <person name="Chovatia M."/>
            <person name="Cooper J."/>
            <person name="Damon W."/>
            <person name="Desjardin D."/>
            <person name="Finy P."/>
            <person name="Geml J."/>
            <person name="Haridas S."/>
            <person name="Hughes K."/>
            <person name="Justo A."/>
            <person name="Karasinski D."/>
            <person name="Kautmanova I."/>
            <person name="Kiss B."/>
            <person name="Kocsube S."/>
            <person name="Kotiranta H."/>
            <person name="LaButti K.M."/>
            <person name="Lechner B.E."/>
            <person name="Liimatainen K."/>
            <person name="Lipzen A."/>
            <person name="Lukacs Z."/>
            <person name="Mihaltcheva S."/>
            <person name="Morgado L.N."/>
            <person name="Niskanen T."/>
            <person name="Noordeloos M.E."/>
            <person name="Ohm R.A."/>
            <person name="Ortiz-Santana B."/>
            <person name="Ovrebo C."/>
            <person name="Racz N."/>
            <person name="Riley R."/>
            <person name="Savchenko A."/>
            <person name="Shiryaev A."/>
            <person name="Soop K."/>
            <person name="Spirin V."/>
            <person name="Szebenyi C."/>
            <person name="Tomsovsky M."/>
            <person name="Tulloss R.E."/>
            <person name="Uehling J."/>
            <person name="Grigoriev I.V."/>
            <person name="Vagvolgyi C."/>
            <person name="Papp T."/>
            <person name="Martin F.M."/>
            <person name="Miettinen O."/>
            <person name="Hibbett D.S."/>
            <person name="Nagy L.G."/>
        </authorList>
    </citation>
    <scope>NUCLEOTIDE SEQUENCE [LARGE SCALE GENOMIC DNA]</scope>
    <source>
        <strain evidence="2 3">CBS 962.96</strain>
    </source>
</reference>
<accession>A0A4S8L1Q1</accession>
<dbReference type="OrthoDB" id="3252425at2759"/>
<feature type="non-terminal residue" evidence="2">
    <location>
        <position position="1"/>
    </location>
</feature>
<feature type="non-terminal residue" evidence="2">
    <location>
        <position position="127"/>
    </location>
</feature>
<keyword evidence="1" id="KW-0175">Coiled coil</keyword>
<dbReference type="Pfam" id="PF01724">
    <property type="entry name" value="DUF29"/>
    <property type="match status" value="1"/>
</dbReference>
<organism evidence="2 3">
    <name type="scientific">Dendrothele bispora (strain CBS 962.96)</name>
    <dbReference type="NCBI Taxonomy" id="1314807"/>
    <lineage>
        <taxon>Eukaryota</taxon>
        <taxon>Fungi</taxon>
        <taxon>Dikarya</taxon>
        <taxon>Basidiomycota</taxon>
        <taxon>Agaricomycotina</taxon>
        <taxon>Agaricomycetes</taxon>
        <taxon>Agaricomycetidae</taxon>
        <taxon>Agaricales</taxon>
        <taxon>Agaricales incertae sedis</taxon>
        <taxon>Dendrothele</taxon>
    </lineage>
</organism>
<dbReference type="AlphaFoldDB" id="A0A4S8L1Q1"/>
<dbReference type="EMBL" id="ML179738">
    <property type="protein sequence ID" value="THU82347.1"/>
    <property type="molecule type" value="Genomic_DNA"/>
</dbReference>
<name>A0A4S8L1Q1_DENBC</name>
<dbReference type="Proteomes" id="UP000297245">
    <property type="component" value="Unassembled WGS sequence"/>
</dbReference>
<protein>
    <submittedName>
        <fullName evidence="2">Uncharacterized protein</fullName>
    </submittedName>
</protein>
<evidence type="ECO:0000313" key="2">
    <source>
        <dbReference type="EMBL" id="THU82347.1"/>
    </source>
</evidence>
<evidence type="ECO:0000313" key="3">
    <source>
        <dbReference type="Proteomes" id="UP000297245"/>
    </source>
</evidence>